<keyword evidence="3" id="KW-1185">Reference proteome</keyword>
<gene>
    <name evidence="2" type="ORF">LT85_0734</name>
</gene>
<accession>A0A0A1F8A6</accession>
<dbReference type="InterPro" id="IPR024975">
    <property type="entry name" value="NOV_C"/>
</dbReference>
<evidence type="ECO:0000313" key="2">
    <source>
        <dbReference type="EMBL" id="AIY39894.1"/>
    </source>
</evidence>
<evidence type="ECO:0000259" key="1">
    <source>
        <dbReference type="Pfam" id="PF13020"/>
    </source>
</evidence>
<dbReference type="AlphaFoldDB" id="A0A0A1F8A6"/>
<organism evidence="2 3">
    <name type="scientific">Collimonas arenae</name>
    <dbReference type="NCBI Taxonomy" id="279058"/>
    <lineage>
        <taxon>Bacteria</taxon>
        <taxon>Pseudomonadati</taxon>
        <taxon>Pseudomonadota</taxon>
        <taxon>Betaproteobacteria</taxon>
        <taxon>Burkholderiales</taxon>
        <taxon>Oxalobacteraceae</taxon>
        <taxon>Collimonas</taxon>
    </lineage>
</organism>
<dbReference type="STRING" id="279058.LT85_0734"/>
<dbReference type="RefSeq" id="WP_038485399.1">
    <property type="nucleotide sequence ID" value="NZ_CP009962.1"/>
</dbReference>
<proteinExistence type="predicted"/>
<reference evidence="3" key="1">
    <citation type="journal article" date="2014" name="Soil Biol. Biochem.">
        <title>Structure and function of bacterial communities in ageing soils: Insights from the Mendocino ecological staircase.</title>
        <authorList>
            <person name="Uroz S."/>
            <person name="Tech J.J."/>
            <person name="Sawaya N.A."/>
            <person name="Frey-Klett P."/>
            <person name="Leveau J.H.J."/>
        </authorList>
    </citation>
    <scope>NUCLEOTIDE SEQUENCE [LARGE SCALE GENOMIC DNA]</scope>
    <source>
        <strain evidence="3">Cal35</strain>
    </source>
</reference>
<feature type="domain" description="Protein NO VEIN C-terminal" evidence="1">
    <location>
        <begin position="252"/>
        <end position="347"/>
    </location>
</feature>
<dbReference type="KEGG" id="care:LT85_0734"/>
<dbReference type="EMBL" id="CP009962">
    <property type="protein sequence ID" value="AIY39894.1"/>
    <property type="molecule type" value="Genomic_DNA"/>
</dbReference>
<dbReference type="HOGENOM" id="CLU_056338_0_0_4"/>
<sequence length="384" mass="43763">MVVHSALNPAALKVFEKSYNTSHEDIAIRTRGEFLNAFPLSKLNYIDLDEYVIGHQTPTFCTYVEVKTRPWASIQGATAKKFGIYFGKTASDPQLIYRFSAKFGITKNNAFQSVKTALLDLIYQGGQKNLDFATINVNPLSPMFKAKILSLYFPDQFLNVCSPDHLELLASIFKFPTDLVTCEYQHLLIQAKLSHSLTDKWSNPKFMAFLYDTYVNEEPGAAVGIQKPRKKVHRKVNFEDLQKQRGIIGKAAEDYALEWEKDRLTGANLSHLISKIDVRTNRPGYGYDFLSHTLPTQQRFIEVKSVAKLSREEGYRFFLSENEHSTSLTNEHRDQYFFYLVFFDGNGQPIELLPIRADALYDTASLAPAAYVVQFDRSDVSKAK</sequence>
<evidence type="ECO:0000313" key="3">
    <source>
        <dbReference type="Proteomes" id="UP000030302"/>
    </source>
</evidence>
<dbReference type="Proteomes" id="UP000030302">
    <property type="component" value="Chromosome"/>
</dbReference>
<name>A0A0A1F8A6_9BURK</name>
<dbReference type="OrthoDB" id="9802640at2"/>
<protein>
    <recommendedName>
        <fullName evidence="1">Protein NO VEIN C-terminal domain-containing protein</fullName>
    </recommendedName>
</protein>
<dbReference type="Pfam" id="PF13020">
    <property type="entry name" value="NOV_C"/>
    <property type="match status" value="1"/>
</dbReference>